<dbReference type="RefSeq" id="WP_035689610.1">
    <property type="nucleotide sequence ID" value="NZ_JPRL01000003.1"/>
</dbReference>
<accession>A0A085ZEP8</accession>
<name>A0A085ZEP8_9FLAO</name>
<reference evidence="1 2" key="1">
    <citation type="submission" date="2014-07" db="EMBL/GenBank/DDBJ databases">
        <title>Genome of Flavobacterium reichenbachii LMG 25512.</title>
        <authorList>
            <person name="Stropko S.J."/>
            <person name="Pipes S.E."/>
            <person name="Newman J.D."/>
        </authorList>
    </citation>
    <scope>NUCLEOTIDE SEQUENCE [LARGE SCALE GENOMIC DNA]</scope>
    <source>
        <strain evidence="1 2">LMG 25512</strain>
    </source>
</reference>
<comment type="caution">
    <text evidence="1">The sequence shown here is derived from an EMBL/GenBank/DDBJ whole genome shotgun (WGS) entry which is preliminary data.</text>
</comment>
<proteinExistence type="predicted"/>
<evidence type="ECO:0000313" key="2">
    <source>
        <dbReference type="Proteomes" id="UP000028715"/>
    </source>
</evidence>
<dbReference type="EMBL" id="JPRL01000003">
    <property type="protein sequence ID" value="KFF02912.1"/>
    <property type="molecule type" value="Genomic_DNA"/>
</dbReference>
<dbReference type="Proteomes" id="UP000028715">
    <property type="component" value="Unassembled WGS sequence"/>
</dbReference>
<sequence length="95" mass="10785">METLPIFLIKILQMLADRYGMSCTLEELTSLLTIVFNAYTPIEDSLSHEKKKQAKVLEALIMLDNEGYIFLNSDSDESIISIKGLILVDNKVIYN</sequence>
<dbReference type="OrthoDB" id="1371639at2"/>
<dbReference type="AlphaFoldDB" id="A0A085ZEP8"/>
<protein>
    <submittedName>
        <fullName evidence="1">Uncharacterized protein</fullName>
    </submittedName>
</protein>
<dbReference type="eggNOG" id="ENOG502ZY7F">
    <property type="taxonomic scope" value="Bacteria"/>
</dbReference>
<gene>
    <name evidence="1" type="ORF">IW19_22410</name>
</gene>
<keyword evidence="2" id="KW-1185">Reference proteome</keyword>
<evidence type="ECO:0000313" key="1">
    <source>
        <dbReference type="EMBL" id="KFF02912.1"/>
    </source>
</evidence>
<organism evidence="1 2">
    <name type="scientific">Flavobacterium reichenbachii</name>
    <dbReference type="NCBI Taxonomy" id="362418"/>
    <lineage>
        <taxon>Bacteria</taxon>
        <taxon>Pseudomonadati</taxon>
        <taxon>Bacteroidota</taxon>
        <taxon>Flavobacteriia</taxon>
        <taxon>Flavobacteriales</taxon>
        <taxon>Flavobacteriaceae</taxon>
        <taxon>Flavobacterium</taxon>
    </lineage>
</organism>